<name>A0A2A2K287_9BILA</name>
<evidence type="ECO:0000313" key="7">
    <source>
        <dbReference type="Proteomes" id="UP000218231"/>
    </source>
</evidence>
<dbReference type="PANTHER" id="PTHR47894">
    <property type="entry name" value="HTH-TYPE TRANSCRIPTIONAL REGULATOR GADX"/>
    <property type="match status" value="1"/>
</dbReference>
<dbReference type="AlphaFoldDB" id="A0A2A2K287"/>
<sequence length="386" mass="41378">MHGFANLSVIAQAPFSGLQAIGCVTHRGGSRCAGGVARDVMQHWAFSRGLGGILVLIDFARRHGMSLSDTLAESGITQAQLRQPNADVAATQELRVIANIVQRLGDPVRLGLDMGLSFHFATYGIWGLALISSATGRDAMQFALRSLPLTHAFTTIDYEETAHHAALVFGEPGLPADLEAFLIARDMAAASLLQREVVGPDFSLRRFTLAMSRPSEDTAALPDILGAKVELGVGGNRIVFDRVFLERPLPQANAATAATCQTLCRHQLDRQPASPPIAGFASHYRNAASASAPVRLTELARMTNVSERTLKRRLKAEGTSFRALSAESRRARAETLLAANRLSIGDIAAELGFSDLSSFSQAFKRWTGVAPSAYRRQALGAETSGD</sequence>
<dbReference type="PROSITE" id="PS01124">
    <property type="entry name" value="HTH_ARAC_FAMILY_2"/>
    <property type="match status" value="1"/>
</dbReference>
<dbReference type="GO" id="GO:0005829">
    <property type="term" value="C:cytosol"/>
    <property type="evidence" value="ECO:0007669"/>
    <property type="project" value="TreeGrafter"/>
</dbReference>
<dbReference type="InterPro" id="IPR032687">
    <property type="entry name" value="AraC-type_N"/>
</dbReference>
<organism evidence="6 7">
    <name type="scientific">Diploscapter pachys</name>
    <dbReference type="NCBI Taxonomy" id="2018661"/>
    <lineage>
        <taxon>Eukaryota</taxon>
        <taxon>Metazoa</taxon>
        <taxon>Ecdysozoa</taxon>
        <taxon>Nematoda</taxon>
        <taxon>Chromadorea</taxon>
        <taxon>Rhabditida</taxon>
        <taxon>Rhabditina</taxon>
        <taxon>Rhabditomorpha</taxon>
        <taxon>Rhabditoidea</taxon>
        <taxon>Rhabditidae</taxon>
        <taxon>Diploscapter</taxon>
    </lineage>
</organism>
<dbReference type="Pfam" id="PF12833">
    <property type="entry name" value="HTH_18"/>
    <property type="match status" value="1"/>
</dbReference>
<dbReference type="SMART" id="SM00342">
    <property type="entry name" value="HTH_ARAC"/>
    <property type="match status" value="1"/>
</dbReference>
<protein>
    <recommendedName>
        <fullName evidence="5">HTH araC/xylS-type domain-containing protein</fullName>
    </recommendedName>
</protein>
<dbReference type="Pfam" id="PF12625">
    <property type="entry name" value="Arabinose_bd"/>
    <property type="match status" value="1"/>
</dbReference>
<dbReference type="GO" id="GO:0000976">
    <property type="term" value="F:transcription cis-regulatory region binding"/>
    <property type="evidence" value="ECO:0007669"/>
    <property type="project" value="TreeGrafter"/>
</dbReference>
<evidence type="ECO:0000313" key="6">
    <source>
        <dbReference type="EMBL" id="PAV68087.1"/>
    </source>
</evidence>
<dbReference type="GO" id="GO:0003700">
    <property type="term" value="F:DNA-binding transcription factor activity"/>
    <property type="evidence" value="ECO:0007669"/>
    <property type="project" value="InterPro"/>
</dbReference>
<accession>A0A2A2K287</accession>
<comment type="caution">
    <text evidence="6">The sequence shown here is derived from an EMBL/GenBank/DDBJ whole genome shotgun (WGS) entry which is preliminary data.</text>
</comment>
<dbReference type="EMBL" id="LIAE01009818">
    <property type="protein sequence ID" value="PAV68087.1"/>
    <property type="molecule type" value="Genomic_DNA"/>
</dbReference>
<gene>
    <name evidence="6" type="ORF">WR25_05685</name>
</gene>
<dbReference type="Gene3D" id="1.10.10.60">
    <property type="entry name" value="Homeodomain-like"/>
    <property type="match status" value="1"/>
</dbReference>
<proteinExistence type="predicted"/>
<dbReference type="OrthoDB" id="10670015at2759"/>
<dbReference type="PANTHER" id="PTHR47894:SF1">
    <property type="entry name" value="HTH-TYPE TRANSCRIPTIONAL REGULATOR VQSM"/>
    <property type="match status" value="1"/>
</dbReference>
<feature type="domain" description="HTH araC/xylS-type" evidence="5">
    <location>
        <begin position="293"/>
        <end position="377"/>
    </location>
</feature>
<dbReference type="InterPro" id="IPR018060">
    <property type="entry name" value="HTH_AraC"/>
</dbReference>
<keyword evidence="2" id="KW-0805">Transcription regulation</keyword>
<evidence type="ECO:0000256" key="4">
    <source>
        <dbReference type="ARBA" id="ARBA00023163"/>
    </source>
</evidence>
<keyword evidence="7" id="KW-1185">Reference proteome</keyword>
<dbReference type="Proteomes" id="UP000218231">
    <property type="component" value="Unassembled WGS sequence"/>
</dbReference>
<dbReference type="InterPro" id="IPR020449">
    <property type="entry name" value="Tscrpt_reg_AraC-type_HTH"/>
</dbReference>
<dbReference type="InterPro" id="IPR009057">
    <property type="entry name" value="Homeodomain-like_sf"/>
</dbReference>
<dbReference type="PRINTS" id="PR00032">
    <property type="entry name" value="HTHARAC"/>
</dbReference>
<dbReference type="SUPFAM" id="SSF46689">
    <property type="entry name" value="Homeodomain-like"/>
    <property type="match status" value="1"/>
</dbReference>
<evidence type="ECO:0000256" key="3">
    <source>
        <dbReference type="ARBA" id="ARBA00023125"/>
    </source>
</evidence>
<evidence type="ECO:0000259" key="5">
    <source>
        <dbReference type="PROSITE" id="PS01124"/>
    </source>
</evidence>
<reference evidence="6 7" key="1">
    <citation type="journal article" date="2017" name="Curr. Biol.">
        <title>Genome architecture and evolution of a unichromosomal asexual nematode.</title>
        <authorList>
            <person name="Fradin H."/>
            <person name="Zegar C."/>
            <person name="Gutwein M."/>
            <person name="Lucas J."/>
            <person name="Kovtun M."/>
            <person name="Corcoran D."/>
            <person name="Baugh L.R."/>
            <person name="Kiontke K."/>
            <person name="Gunsalus K."/>
            <person name="Fitch D.H."/>
            <person name="Piano F."/>
        </authorList>
    </citation>
    <scope>NUCLEOTIDE SEQUENCE [LARGE SCALE GENOMIC DNA]</scope>
    <source>
        <strain evidence="6">PF1309</strain>
    </source>
</reference>
<dbReference type="GO" id="GO:0005634">
    <property type="term" value="C:nucleus"/>
    <property type="evidence" value="ECO:0007669"/>
    <property type="project" value="UniProtKB-SubCell"/>
</dbReference>
<evidence type="ECO:0000256" key="1">
    <source>
        <dbReference type="ARBA" id="ARBA00004123"/>
    </source>
</evidence>
<comment type="subcellular location">
    <subcellularLocation>
        <location evidence="1">Nucleus</location>
    </subcellularLocation>
</comment>
<keyword evidence="4" id="KW-0804">Transcription</keyword>
<evidence type="ECO:0000256" key="2">
    <source>
        <dbReference type="ARBA" id="ARBA00023015"/>
    </source>
</evidence>
<keyword evidence="3" id="KW-0238">DNA-binding</keyword>